<evidence type="ECO:0000313" key="3">
    <source>
        <dbReference type="Proteomes" id="UP000799753"/>
    </source>
</evidence>
<evidence type="ECO:0008006" key="4">
    <source>
        <dbReference type="Google" id="ProtNLM"/>
    </source>
</evidence>
<dbReference type="OrthoDB" id="5317242at2759"/>
<proteinExistence type="predicted"/>
<sequence>MRFSTLSLATLLSATISSALPTALTEFYLVTSSQADPSSNSSQLQGVSATTPFDESPISGTKLLLRLLEPGYNTLPKFNLDASTGVLSTTLTSSNVPTQWNSTTVQDNAELQFVAEPQKANIGLGGKGEYLLSVGNATDGWTICESGSGESVLWWKGTAEGCSKTYLHAVTDAPYQRKLRVR</sequence>
<evidence type="ECO:0000313" key="2">
    <source>
        <dbReference type="EMBL" id="KAF2645021.1"/>
    </source>
</evidence>
<feature type="signal peptide" evidence="1">
    <location>
        <begin position="1"/>
        <end position="19"/>
    </location>
</feature>
<organism evidence="2 3">
    <name type="scientific">Massarina eburnea CBS 473.64</name>
    <dbReference type="NCBI Taxonomy" id="1395130"/>
    <lineage>
        <taxon>Eukaryota</taxon>
        <taxon>Fungi</taxon>
        <taxon>Dikarya</taxon>
        <taxon>Ascomycota</taxon>
        <taxon>Pezizomycotina</taxon>
        <taxon>Dothideomycetes</taxon>
        <taxon>Pleosporomycetidae</taxon>
        <taxon>Pleosporales</taxon>
        <taxon>Massarineae</taxon>
        <taxon>Massarinaceae</taxon>
        <taxon>Massarina</taxon>
    </lineage>
</organism>
<keyword evidence="3" id="KW-1185">Reference proteome</keyword>
<evidence type="ECO:0000256" key="1">
    <source>
        <dbReference type="SAM" id="SignalP"/>
    </source>
</evidence>
<dbReference type="Proteomes" id="UP000799753">
    <property type="component" value="Unassembled WGS sequence"/>
</dbReference>
<reference evidence="2" key="1">
    <citation type="journal article" date="2020" name="Stud. Mycol.">
        <title>101 Dothideomycetes genomes: a test case for predicting lifestyles and emergence of pathogens.</title>
        <authorList>
            <person name="Haridas S."/>
            <person name="Albert R."/>
            <person name="Binder M."/>
            <person name="Bloem J."/>
            <person name="Labutti K."/>
            <person name="Salamov A."/>
            <person name="Andreopoulos B."/>
            <person name="Baker S."/>
            <person name="Barry K."/>
            <person name="Bills G."/>
            <person name="Bluhm B."/>
            <person name="Cannon C."/>
            <person name="Castanera R."/>
            <person name="Culley D."/>
            <person name="Daum C."/>
            <person name="Ezra D."/>
            <person name="Gonzalez J."/>
            <person name="Henrissat B."/>
            <person name="Kuo A."/>
            <person name="Liang C."/>
            <person name="Lipzen A."/>
            <person name="Lutzoni F."/>
            <person name="Magnuson J."/>
            <person name="Mondo S."/>
            <person name="Nolan M."/>
            <person name="Ohm R."/>
            <person name="Pangilinan J."/>
            <person name="Park H.-J."/>
            <person name="Ramirez L."/>
            <person name="Alfaro M."/>
            <person name="Sun H."/>
            <person name="Tritt A."/>
            <person name="Yoshinaga Y."/>
            <person name="Zwiers L.-H."/>
            <person name="Turgeon B."/>
            <person name="Goodwin S."/>
            <person name="Spatafora J."/>
            <person name="Crous P."/>
            <person name="Grigoriev I."/>
        </authorList>
    </citation>
    <scope>NUCLEOTIDE SEQUENCE</scope>
    <source>
        <strain evidence="2">CBS 473.64</strain>
    </source>
</reference>
<name>A0A6A6SDU8_9PLEO</name>
<feature type="chain" id="PRO_5025633292" description="Cell wall protein PhiA" evidence="1">
    <location>
        <begin position="20"/>
        <end position="182"/>
    </location>
</feature>
<dbReference type="EMBL" id="MU006778">
    <property type="protein sequence ID" value="KAF2645021.1"/>
    <property type="molecule type" value="Genomic_DNA"/>
</dbReference>
<gene>
    <name evidence="2" type="ORF">P280DRAFT_514479</name>
</gene>
<protein>
    <recommendedName>
        <fullName evidence="4">Cell wall protein PhiA</fullName>
    </recommendedName>
</protein>
<keyword evidence="1" id="KW-0732">Signal</keyword>
<accession>A0A6A6SDU8</accession>
<dbReference type="AlphaFoldDB" id="A0A6A6SDU8"/>